<keyword evidence="3" id="KW-1185">Reference proteome</keyword>
<organism evidence="3 4">
    <name type="scientific">Romanomermis culicivorax</name>
    <name type="common">Nematode worm</name>
    <dbReference type="NCBI Taxonomy" id="13658"/>
    <lineage>
        <taxon>Eukaryota</taxon>
        <taxon>Metazoa</taxon>
        <taxon>Ecdysozoa</taxon>
        <taxon>Nematoda</taxon>
        <taxon>Enoplea</taxon>
        <taxon>Dorylaimia</taxon>
        <taxon>Mermithida</taxon>
        <taxon>Mermithoidea</taxon>
        <taxon>Mermithidae</taxon>
        <taxon>Romanomermis</taxon>
    </lineage>
</organism>
<proteinExistence type="predicted"/>
<keyword evidence="2" id="KW-0812">Transmembrane</keyword>
<dbReference type="WBParaSite" id="nRc.2.0.1.t35701-RA">
    <property type="protein sequence ID" value="nRc.2.0.1.t35701-RA"/>
    <property type="gene ID" value="nRc.2.0.1.g35701"/>
</dbReference>
<dbReference type="Proteomes" id="UP000887565">
    <property type="component" value="Unplaced"/>
</dbReference>
<name>A0A915KC70_ROMCU</name>
<reference evidence="4" key="1">
    <citation type="submission" date="2022-11" db="UniProtKB">
        <authorList>
            <consortium name="WormBaseParasite"/>
        </authorList>
    </citation>
    <scope>IDENTIFICATION</scope>
</reference>
<dbReference type="AlphaFoldDB" id="A0A915KC70"/>
<keyword evidence="2" id="KW-0472">Membrane</keyword>
<accession>A0A915KC70</accession>
<evidence type="ECO:0000256" key="2">
    <source>
        <dbReference type="SAM" id="Phobius"/>
    </source>
</evidence>
<keyword evidence="2" id="KW-1133">Transmembrane helix</keyword>
<dbReference type="Gene3D" id="1.10.287.70">
    <property type="match status" value="1"/>
</dbReference>
<evidence type="ECO:0000313" key="4">
    <source>
        <dbReference type="WBParaSite" id="nRc.2.0.1.t35701-RA"/>
    </source>
</evidence>
<protein>
    <submittedName>
        <fullName evidence="4">EF-hand domain-containing protein</fullName>
    </submittedName>
</protein>
<feature type="region of interest" description="Disordered" evidence="1">
    <location>
        <begin position="179"/>
        <end position="200"/>
    </location>
</feature>
<evidence type="ECO:0000313" key="3">
    <source>
        <dbReference type="Proteomes" id="UP000887565"/>
    </source>
</evidence>
<feature type="transmembrane region" description="Helical" evidence="2">
    <location>
        <begin position="24"/>
        <end position="48"/>
    </location>
</feature>
<sequence length="200" mass="22367">MIKINHQFNTITTMGLGNIMVSNNFYLCLIVVYCIVGLAVITMCVDLASAHLKMLFTKLHYFGRKFRGARDTFLMAMSDDIKEALRLLAALKRARPADRSGRITLEDIKTFLEIELQQRTQPFIPLAIEHLRYVDEEEVDSLPTPIMGPDGSTLICCTLGAHQIPYFLGSDSLISKMSTPAGKQRMETASTNHSLNVLSL</sequence>
<feature type="compositionally biased region" description="Polar residues" evidence="1">
    <location>
        <begin position="187"/>
        <end position="200"/>
    </location>
</feature>
<dbReference type="SUPFAM" id="SSF81324">
    <property type="entry name" value="Voltage-gated potassium channels"/>
    <property type="match status" value="1"/>
</dbReference>
<evidence type="ECO:0000256" key="1">
    <source>
        <dbReference type="SAM" id="MobiDB-lite"/>
    </source>
</evidence>